<dbReference type="SUPFAM" id="SSF53850">
    <property type="entry name" value="Periplasmic binding protein-like II"/>
    <property type="match status" value="1"/>
</dbReference>
<dbReference type="InterPro" id="IPR023765">
    <property type="entry name" value="SBP_5_CS"/>
</dbReference>
<evidence type="ECO:0000259" key="8">
    <source>
        <dbReference type="Pfam" id="PF00496"/>
    </source>
</evidence>
<dbReference type="PROSITE" id="PS51257">
    <property type="entry name" value="PROKAR_LIPOPROTEIN"/>
    <property type="match status" value="1"/>
</dbReference>
<dbReference type="Gene3D" id="3.40.190.10">
    <property type="entry name" value="Periplasmic binding protein-like II"/>
    <property type="match status" value="1"/>
</dbReference>
<dbReference type="Gene3D" id="3.90.76.10">
    <property type="entry name" value="Dipeptide-binding Protein, Domain 1"/>
    <property type="match status" value="1"/>
</dbReference>
<evidence type="ECO:0000256" key="5">
    <source>
        <dbReference type="ARBA" id="ARBA00022856"/>
    </source>
</evidence>
<dbReference type="Gene3D" id="3.10.105.10">
    <property type="entry name" value="Dipeptide-binding Protein, Domain 3"/>
    <property type="match status" value="1"/>
</dbReference>
<sequence>MKAKKWLSSAMVLTLVGGLAAGCGSGNDSKGAGDGGGSSKPQEININYSAEPPILDSSKGTAQAAFTILNAFNEGLYRADKDGKMQPALAAGEPEISEDKLTYTIKIRDDAKWSDGEPVKAQDFVYSYRRTVEPSTKAQYAFMVAWIKGGSDVMKAETPEEVKAKQEAMGVKAIDDKTLEITLEKPVVFFKDLLAFPLFFPQRQDYVEKYGDKYGADFDKIIGAGPFKLTAWDHEAKLILEKNDKYWDANNVKLTKATVNIVKDQNSSLNMYETNAADVTILKGEAYESYKDKPDLKLKKELTNAYIMFQTKNEALKNQKIRQALDMAIDRQAFVDTVLKDGSKPSTGFVPFGTNDGNGQEFRKTAGDTQPKPDKEKAKQLLEEGLKEAGLSSMPTLKLMGDDMETAKKSLEFLVAQWSENLGIKVETEPVPHALRLEKSKNHDFDMVLALWGADYNDPMSFLDLWITGSDFNEIGWSNPKYDELIKQASVELDPAERAQQFVDAEKILMEEMPLSPLYFRTQPYAVKENIEGLLLPGLGMEWDLKYTSVK</sequence>
<comment type="subcellular location">
    <subcellularLocation>
        <location evidence="1">Cell membrane</location>
        <topology evidence="1">Lipid-anchor</topology>
    </subcellularLocation>
</comment>
<dbReference type="GO" id="GO:0015833">
    <property type="term" value="P:peptide transport"/>
    <property type="evidence" value="ECO:0007669"/>
    <property type="project" value="UniProtKB-KW"/>
</dbReference>
<feature type="chain" id="PRO_5039727335" evidence="7">
    <location>
        <begin position="22"/>
        <end position="551"/>
    </location>
</feature>
<dbReference type="InterPro" id="IPR030678">
    <property type="entry name" value="Peptide/Ni-bd"/>
</dbReference>
<evidence type="ECO:0000256" key="1">
    <source>
        <dbReference type="ARBA" id="ARBA00004193"/>
    </source>
</evidence>
<dbReference type="PROSITE" id="PS01040">
    <property type="entry name" value="SBP_BACTERIAL_5"/>
    <property type="match status" value="1"/>
</dbReference>
<comment type="similarity">
    <text evidence="2">Belongs to the bacterial solute-binding protein 5 family.</text>
</comment>
<organism evidence="9 10">
    <name type="scientific">Paenibacillus larvae subsp. pulvifaciens</name>
    <dbReference type="NCBI Taxonomy" id="1477"/>
    <lineage>
        <taxon>Bacteria</taxon>
        <taxon>Bacillati</taxon>
        <taxon>Bacillota</taxon>
        <taxon>Bacilli</taxon>
        <taxon>Bacillales</taxon>
        <taxon>Paenibacillaceae</taxon>
        <taxon>Paenibacillus</taxon>
    </lineage>
</organism>
<dbReference type="GO" id="GO:0043190">
    <property type="term" value="C:ATP-binding cassette (ABC) transporter complex"/>
    <property type="evidence" value="ECO:0007669"/>
    <property type="project" value="InterPro"/>
</dbReference>
<reference evidence="9 10" key="1">
    <citation type="submission" date="2017-03" db="EMBL/GenBank/DDBJ databases">
        <title>Paenibacillus larvae genome sequencing.</title>
        <authorList>
            <person name="Dingman D.W."/>
        </authorList>
    </citation>
    <scope>NUCLEOTIDE SEQUENCE [LARGE SCALE GENOMIC DNA]</scope>
    <source>
        <strain evidence="9 10">SAG 10367</strain>
    </source>
</reference>
<feature type="region of interest" description="Disordered" evidence="6">
    <location>
        <begin position="346"/>
        <end position="376"/>
    </location>
</feature>
<dbReference type="PANTHER" id="PTHR30290">
    <property type="entry name" value="PERIPLASMIC BINDING COMPONENT OF ABC TRANSPORTER"/>
    <property type="match status" value="1"/>
</dbReference>
<evidence type="ECO:0000256" key="7">
    <source>
        <dbReference type="SAM" id="SignalP"/>
    </source>
</evidence>
<feature type="compositionally biased region" description="Basic and acidic residues" evidence="6">
    <location>
        <begin position="361"/>
        <end position="376"/>
    </location>
</feature>
<keyword evidence="4 7" id="KW-0732">Signal</keyword>
<evidence type="ECO:0000256" key="2">
    <source>
        <dbReference type="ARBA" id="ARBA00005695"/>
    </source>
</evidence>
<evidence type="ECO:0000256" key="3">
    <source>
        <dbReference type="ARBA" id="ARBA00022448"/>
    </source>
</evidence>
<evidence type="ECO:0000313" key="9">
    <source>
        <dbReference type="EMBL" id="ARF67118.1"/>
    </source>
</evidence>
<name>A0A1V0UQ86_9BACL</name>
<dbReference type="GO" id="GO:1904680">
    <property type="term" value="F:peptide transmembrane transporter activity"/>
    <property type="evidence" value="ECO:0007669"/>
    <property type="project" value="TreeGrafter"/>
</dbReference>
<evidence type="ECO:0000313" key="10">
    <source>
        <dbReference type="Proteomes" id="UP000192727"/>
    </source>
</evidence>
<keyword evidence="3" id="KW-0813">Transport</keyword>
<dbReference type="PANTHER" id="PTHR30290:SF10">
    <property type="entry name" value="PERIPLASMIC OLIGOPEPTIDE-BINDING PROTEIN-RELATED"/>
    <property type="match status" value="1"/>
</dbReference>
<dbReference type="InterPro" id="IPR039424">
    <property type="entry name" value="SBP_5"/>
</dbReference>
<dbReference type="PIRSF" id="PIRSF002741">
    <property type="entry name" value="MppA"/>
    <property type="match status" value="1"/>
</dbReference>
<proteinExistence type="inferred from homology"/>
<dbReference type="FunFam" id="3.90.76.10:FF:000001">
    <property type="entry name" value="Oligopeptide ABC transporter substrate-binding protein"/>
    <property type="match status" value="1"/>
</dbReference>
<dbReference type="InterPro" id="IPR000914">
    <property type="entry name" value="SBP_5_dom"/>
</dbReference>
<dbReference type="FunFam" id="3.10.105.10:FF:000001">
    <property type="entry name" value="Oligopeptide ABC transporter, oligopeptide-binding protein"/>
    <property type="match status" value="1"/>
</dbReference>
<dbReference type="RefSeq" id="WP_083038706.1">
    <property type="nucleotide sequence ID" value="NZ_CP020557.1"/>
</dbReference>
<dbReference type="GO" id="GO:0030288">
    <property type="term" value="C:outer membrane-bounded periplasmic space"/>
    <property type="evidence" value="ECO:0007669"/>
    <property type="project" value="UniProtKB-ARBA"/>
</dbReference>
<dbReference type="Proteomes" id="UP000192727">
    <property type="component" value="Chromosome"/>
</dbReference>
<evidence type="ECO:0000256" key="6">
    <source>
        <dbReference type="SAM" id="MobiDB-lite"/>
    </source>
</evidence>
<keyword evidence="5" id="KW-0571">Peptide transport</keyword>
<dbReference type="CDD" id="cd08504">
    <property type="entry name" value="PBP2_OppA"/>
    <property type="match status" value="1"/>
</dbReference>
<feature type="signal peptide" evidence="7">
    <location>
        <begin position="1"/>
        <end position="21"/>
    </location>
</feature>
<dbReference type="EMBL" id="CP020557">
    <property type="protein sequence ID" value="ARF67118.1"/>
    <property type="molecule type" value="Genomic_DNA"/>
</dbReference>
<protein>
    <submittedName>
        <fullName evidence="9">Peptide ABC transporter substrate-binding protein</fullName>
    </submittedName>
</protein>
<keyword evidence="5" id="KW-0653">Protein transport</keyword>
<accession>A0A1V0UQ86</accession>
<dbReference type="Pfam" id="PF00496">
    <property type="entry name" value="SBP_bac_5"/>
    <property type="match status" value="1"/>
</dbReference>
<feature type="domain" description="Solute-binding protein family 5" evidence="8">
    <location>
        <begin position="84"/>
        <end position="472"/>
    </location>
</feature>
<dbReference type="AlphaFoldDB" id="A0A1V0UQ86"/>
<evidence type="ECO:0000256" key="4">
    <source>
        <dbReference type="ARBA" id="ARBA00022729"/>
    </source>
</evidence>
<gene>
    <name evidence="9" type="ORF">B7C51_03795</name>
</gene>